<accession>A0A0P9DL75</accession>
<feature type="region of interest" description="Disordered" evidence="1">
    <location>
        <begin position="62"/>
        <end position="110"/>
    </location>
</feature>
<keyword evidence="3" id="KW-1185">Reference proteome</keyword>
<proteinExistence type="predicted"/>
<feature type="region of interest" description="Disordered" evidence="1">
    <location>
        <begin position="125"/>
        <end position="157"/>
    </location>
</feature>
<gene>
    <name evidence="2" type="ORF">SE17_25390</name>
</gene>
<sequence>MTDALLEQLAAHRRTLAIYLRQLANLGANNTSPGIYHGIDDARVAIAQLKSELRAAGVEIDNQINDEETAEERALRRPPAPFSAPYPNPDQPLVGRESLHSEMPLPRSVRAPSLRTSGVLYCSAASSAPRRHATRRSAPACQEGASYAHPARRPVFR</sequence>
<dbReference type="EMBL" id="LJCR01001253">
    <property type="protein sequence ID" value="KPV50699.1"/>
    <property type="molecule type" value="Genomic_DNA"/>
</dbReference>
<evidence type="ECO:0000313" key="2">
    <source>
        <dbReference type="EMBL" id="KPV50699.1"/>
    </source>
</evidence>
<evidence type="ECO:0000256" key="1">
    <source>
        <dbReference type="SAM" id="MobiDB-lite"/>
    </source>
</evidence>
<name>A0A0P9DL75_9CHLR</name>
<evidence type="ECO:0000313" key="3">
    <source>
        <dbReference type="Proteomes" id="UP000050509"/>
    </source>
</evidence>
<dbReference type="Proteomes" id="UP000050509">
    <property type="component" value="Unassembled WGS sequence"/>
</dbReference>
<comment type="caution">
    <text evidence="2">The sequence shown here is derived from an EMBL/GenBank/DDBJ whole genome shotgun (WGS) entry which is preliminary data.</text>
</comment>
<reference evidence="2 3" key="1">
    <citation type="submission" date="2015-09" db="EMBL/GenBank/DDBJ databases">
        <title>Draft genome sequence of Kouleothrix aurantiaca JCM 19913.</title>
        <authorList>
            <person name="Hemp J."/>
        </authorList>
    </citation>
    <scope>NUCLEOTIDE SEQUENCE [LARGE SCALE GENOMIC DNA]</scope>
    <source>
        <strain evidence="2 3">COM-B</strain>
    </source>
</reference>
<dbReference type="AlphaFoldDB" id="A0A0P9DL75"/>
<feature type="compositionally biased region" description="Pro residues" evidence="1">
    <location>
        <begin position="78"/>
        <end position="90"/>
    </location>
</feature>
<protein>
    <submittedName>
        <fullName evidence="2">Uncharacterized protein</fullName>
    </submittedName>
</protein>
<organism evidence="2 3">
    <name type="scientific">Kouleothrix aurantiaca</name>
    <dbReference type="NCBI Taxonomy" id="186479"/>
    <lineage>
        <taxon>Bacteria</taxon>
        <taxon>Bacillati</taxon>
        <taxon>Chloroflexota</taxon>
        <taxon>Chloroflexia</taxon>
        <taxon>Chloroflexales</taxon>
        <taxon>Roseiflexineae</taxon>
        <taxon>Roseiflexaceae</taxon>
        <taxon>Kouleothrix</taxon>
    </lineage>
</organism>